<evidence type="ECO:0000313" key="2">
    <source>
        <dbReference type="EMBL" id="GLR53125.1"/>
    </source>
</evidence>
<dbReference type="InterPro" id="IPR035093">
    <property type="entry name" value="RelE/ParE_toxin_dom_sf"/>
</dbReference>
<proteinExistence type="predicted"/>
<keyword evidence="1" id="KW-1277">Toxin-antitoxin system</keyword>
<accession>A0ABQ5ZJY5</accession>
<dbReference type="InterPro" id="IPR007712">
    <property type="entry name" value="RelE/ParE_toxin"/>
</dbReference>
<sequence length="103" mass="11606">MKTIVLPSARADILRQIEYFIEIGQDLAADRFLAATRAAIDHISHTPQAGAPRSVKNRRLAGLRTWPIDGFDDLKVYYLVSPDEVAIVRILHGRRDITRILEG</sequence>
<dbReference type="Pfam" id="PF05016">
    <property type="entry name" value="ParE_toxin"/>
    <property type="match status" value="1"/>
</dbReference>
<gene>
    <name evidence="2" type="ORF">GCM10007923_43400</name>
</gene>
<evidence type="ECO:0000256" key="1">
    <source>
        <dbReference type="ARBA" id="ARBA00022649"/>
    </source>
</evidence>
<protein>
    <recommendedName>
        <fullName evidence="4">Type II toxin-antitoxin system RelE/ParE family toxin</fullName>
    </recommendedName>
</protein>
<dbReference type="EMBL" id="BSOP01000036">
    <property type="protein sequence ID" value="GLR53125.1"/>
    <property type="molecule type" value="Genomic_DNA"/>
</dbReference>
<organism evidence="2 3">
    <name type="scientific">Shinella yambaruensis</name>
    <dbReference type="NCBI Taxonomy" id="415996"/>
    <lineage>
        <taxon>Bacteria</taxon>
        <taxon>Pseudomonadati</taxon>
        <taxon>Pseudomonadota</taxon>
        <taxon>Alphaproteobacteria</taxon>
        <taxon>Hyphomicrobiales</taxon>
        <taxon>Rhizobiaceae</taxon>
        <taxon>Shinella</taxon>
    </lineage>
</organism>
<name>A0ABQ5ZJY5_9HYPH</name>
<dbReference type="RefSeq" id="WP_244767030.1">
    <property type="nucleotide sequence ID" value="NZ_BSOP01000036.1"/>
</dbReference>
<evidence type="ECO:0008006" key="4">
    <source>
        <dbReference type="Google" id="ProtNLM"/>
    </source>
</evidence>
<keyword evidence="3" id="KW-1185">Reference proteome</keyword>
<dbReference type="Gene3D" id="3.30.2310.20">
    <property type="entry name" value="RelE-like"/>
    <property type="match status" value="1"/>
</dbReference>
<evidence type="ECO:0000313" key="3">
    <source>
        <dbReference type="Proteomes" id="UP001156702"/>
    </source>
</evidence>
<dbReference type="Proteomes" id="UP001156702">
    <property type="component" value="Unassembled WGS sequence"/>
</dbReference>
<reference evidence="3" key="1">
    <citation type="journal article" date="2019" name="Int. J. Syst. Evol. Microbiol.">
        <title>The Global Catalogue of Microorganisms (GCM) 10K type strain sequencing project: providing services to taxonomists for standard genome sequencing and annotation.</title>
        <authorList>
            <consortium name="The Broad Institute Genomics Platform"/>
            <consortium name="The Broad Institute Genome Sequencing Center for Infectious Disease"/>
            <person name="Wu L."/>
            <person name="Ma J."/>
        </authorList>
    </citation>
    <scope>NUCLEOTIDE SEQUENCE [LARGE SCALE GENOMIC DNA]</scope>
    <source>
        <strain evidence="3">NBRC 102122</strain>
    </source>
</reference>
<comment type="caution">
    <text evidence="2">The sequence shown here is derived from an EMBL/GenBank/DDBJ whole genome shotgun (WGS) entry which is preliminary data.</text>
</comment>